<proteinExistence type="predicted"/>
<dbReference type="AlphaFoldDB" id="T1DAD2"/>
<gene>
    <name evidence="2" type="ORF">B1A_02279</name>
</gene>
<dbReference type="Pfam" id="PF00108">
    <property type="entry name" value="Thiolase_N"/>
    <property type="match status" value="1"/>
</dbReference>
<accession>T1DAD2</accession>
<organism evidence="2">
    <name type="scientific">mine drainage metagenome</name>
    <dbReference type="NCBI Taxonomy" id="410659"/>
    <lineage>
        <taxon>unclassified sequences</taxon>
        <taxon>metagenomes</taxon>
        <taxon>ecological metagenomes</taxon>
    </lineage>
</organism>
<feature type="non-terminal residue" evidence="2">
    <location>
        <position position="149"/>
    </location>
</feature>
<reference evidence="2" key="1">
    <citation type="submission" date="2013-08" db="EMBL/GenBank/DDBJ databases">
        <authorList>
            <person name="Mendez C."/>
            <person name="Richter M."/>
            <person name="Ferrer M."/>
            <person name="Sanchez J."/>
        </authorList>
    </citation>
    <scope>NUCLEOTIDE SEQUENCE</scope>
</reference>
<evidence type="ECO:0000313" key="2">
    <source>
        <dbReference type="EMBL" id="EQD78389.1"/>
    </source>
</evidence>
<dbReference type="PANTHER" id="PTHR43365:SF1">
    <property type="entry name" value="ACETYL-COA C-ACYLTRANSFERASE"/>
    <property type="match status" value="1"/>
</dbReference>
<feature type="domain" description="Thiolase N-terminal" evidence="1">
    <location>
        <begin position="11"/>
        <end position="114"/>
    </location>
</feature>
<evidence type="ECO:0000259" key="1">
    <source>
        <dbReference type="Pfam" id="PF00108"/>
    </source>
</evidence>
<reference evidence="2" key="2">
    <citation type="journal article" date="2014" name="ISME J.">
        <title>Microbial stratification in low pH oxic and suboxic macroscopic growths along an acid mine drainage.</title>
        <authorList>
            <person name="Mendez-Garcia C."/>
            <person name="Mesa V."/>
            <person name="Sprenger R.R."/>
            <person name="Richter M."/>
            <person name="Diez M.S."/>
            <person name="Solano J."/>
            <person name="Bargiela R."/>
            <person name="Golyshina O.V."/>
            <person name="Manteca A."/>
            <person name="Ramos J.L."/>
            <person name="Gallego J.R."/>
            <person name="Llorente I."/>
            <person name="Martins Dos Santos V.A."/>
            <person name="Jensen O.N."/>
            <person name="Pelaez A.I."/>
            <person name="Sanchez J."/>
            <person name="Ferrer M."/>
        </authorList>
    </citation>
    <scope>NUCLEOTIDE SEQUENCE</scope>
</reference>
<dbReference type="Gene3D" id="3.40.47.10">
    <property type="match status" value="1"/>
</dbReference>
<dbReference type="GO" id="GO:0009289">
    <property type="term" value="C:pilus"/>
    <property type="evidence" value="ECO:0007669"/>
    <property type="project" value="InterPro"/>
</dbReference>
<dbReference type="GO" id="GO:0016747">
    <property type="term" value="F:acyltransferase activity, transferring groups other than amino-acyl groups"/>
    <property type="evidence" value="ECO:0007669"/>
    <property type="project" value="InterPro"/>
</dbReference>
<comment type="caution">
    <text evidence="2">The sequence shown here is derived from an EMBL/GenBank/DDBJ whole genome shotgun (WGS) entry which is preliminary data.</text>
</comment>
<dbReference type="PANTHER" id="PTHR43365">
    <property type="entry name" value="BLR7806 PROTEIN"/>
    <property type="match status" value="1"/>
</dbReference>
<keyword evidence="2" id="KW-0808">Transferase</keyword>
<dbReference type="SUPFAM" id="SSF53901">
    <property type="entry name" value="Thiolase-like"/>
    <property type="match status" value="1"/>
</dbReference>
<dbReference type="InterPro" id="IPR020616">
    <property type="entry name" value="Thiolase_N"/>
</dbReference>
<sequence length="149" mass="16441">MNGEWFSQAYGAEIIAKKYDLKRQELDEFGLRSHKLAYNSREHFKKEIVPVSVETNNTEGKSKVIVDFDEGVRQNTSMEKMQSLPPAFKGLELITAGNSSQISDGSSAVLIASEVALDKYNLKPRAKFLSFSVVGVDPITMLTGPIPAT</sequence>
<dbReference type="EMBL" id="AUZX01001702">
    <property type="protein sequence ID" value="EQD78389.1"/>
    <property type="molecule type" value="Genomic_DNA"/>
</dbReference>
<protein>
    <submittedName>
        <fullName evidence="2">Acetyl-CoA acetyltransferase</fullName>
    </submittedName>
</protein>
<dbReference type="InterPro" id="IPR016039">
    <property type="entry name" value="Thiolase-like"/>
</dbReference>
<name>T1DAD2_9ZZZZ</name>